<name>X1H624_9ZZZZ</name>
<accession>X1H624</accession>
<organism evidence="1">
    <name type="scientific">marine sediment metagenome</name>
    <dbReference type="NCBI Taxonomy" id="412755"/>
    <lineage>
        <taxon>unclassified sequences</taxon>
        <taxon>metagenomes</taxon>
        <taxon>ecological metagenomes</taxon>
    </lineage>
</organism>
<reference evidence="1" key="1">
    <citation type="journal article" date="2014" name="Front. Microbiol.">
        <title>High frequency of phylogenetically diverse reductive dehalogenase-homologous genes in deep subseafloor sedimentary metagenomes.</title>
        <authorList>
            <person name="Kawai M."/>
            <person name="Futagami T."/>
            <person name="Toyoda A."/>
            <person name="Takaki Y."/>
            <person name="Nishi S."/>
            <person name="Hori S."/>
            <person name="Arai W."/>
            <person name="Tsubouchi T."/>
            <person name="Morono Y."/>
            <person name="Uchiyama I."/>
            <person name="Ito T."/>
            <person name="Fujiyama A."/>
            <person name="Inagaki F."/>
            <person name="Takami H."/>
        </authorList>
    </citation>
    <scope>NUCLEOTIDE SEQUENCE</scope>
    <source>
        <strain evidence="1">Expedition CK06-06</strain>
    </source>
</reference>
<comment type="caution">
    <text evidence="1">The sequence shown here is derived from an EMBL/GenBank/DDBJ whole genome shotgun (WGS) entry which is preliminary data.</text>
</comment>
<gene>
    <name evidence="1" type="ORF">S03H2_18711</name>
</gene>
<feature type="non-terminal residue" evidence="1">
    <location>
        <position position="325"/>
    </location>
</feature>
<feature type="non-terminal residue" evidence="1">
    <location>
        <position position="1"/>
    </location>
</feature>
<sequence length="325" mass="36955">DPNLNEWNFQEFWFVYPSDYSAHNLTNPNYNDIYEEVLNETGGESGLVSRPSYDFTAVPNDIVNGISGVYSLASTSSNVIDKMHSYINYNDILWETNGFMYGDNISVKLDIQGPGGIPPSTGNANVVLFYPDNSTKFPGAELNSGAGIVDGTRLIYDFNNQSILDVTQDTPLLGNYYLGFFWENGSSIGYSKLKLYIDTYDIDMNDFFYEPAFDQNILDGIVDRVFDEYSILIGTVNVTDDQYYPNFYAINDSNIDQEFIYEINEEEIPIVVETFLQNETVLNPNEDIRIGTRIRNLHGFLELKVKINVQLVSLVNEEWIIAEET</sequence>
<evidence type="ECO:0000313" key="1">
    <source>
        <dbReference type="EMBL" id="GAH40768.1"/>
    </source>
</evidence>
<protein>
    <submittedName>
        <fullName evidence="1">Uncharacterized protein</fullName>
    </submittedName>
</protein>
<dbReference type="AlphaFoldDB" id="X1H624"/>
<dbReference type="EMBL" id="BARU01009723">
    <property type="protein sequence ID" value="GAH40768.1"/>
    <property type="molecule type" value="Genomic_DNA"/>
</dbReference>
<proteinExistence type="predicted"/>